<dbReference type="GO" id="GO:0004074">
    <property type="term" value="F:biliverdin reductase [NAD(P)H] activity"/>
    <property type="evidence" value="ECO:0007669"/>
    <property type="project" value="TreeGrafter"/>
</dbReference>
<dbReference type="GO" id="GO:0042602">
    <property type="term" value="F:riboflavin reductase (NADPH) activity"/>
    <property type="evidence" value="ECO:0007669"/>
    <property type="project" value="TreeGrafter"/>
</dbReference>
<dbReference type="EMBL" id="JH636049">
    <property type="protein sequence ID" value="EID52410.1"/>
    <property type="molecule type" value="Genomic_DNA"/>
</dbReference>
<dbReference type="HOGENOM" id="CLU_025711_4_5_11"/>
<evidence type="ECO:0000313" key="3">
    <source>
        <dbReference type="Proteomes" id="UP000004691"/>
    </source>
</evidence>
<dbReference type="AlphaFoldDB" id="I0UX07"/>
<gene>
    <name evidence="2" type="ORF">SacxiDRAFT_0127</name>
</gene>
<proteinExistence type="predicted"/>
<dbReference type="InterPro" id="IPR016040">
    <property type="entry name" value="NAD(P)-bd_dom"/>
</dbReference>
<dbReference type="Proteomes" id="UP000004691">
    <property type="component" value="Unassembled WGS sequence"/>
</dbReference>
<dbReference type="PANTHER" id="PTHR43355:SF2">
    <property type="entry name" value="FLAVIN REDUCTASE (NADPH)"/>
    <property type="match status" value="1"/>
</dbReference>
<dbReference type="Pfam" id="PF13460">
    <property type="entry name" value="NAD_binding_10"/>
    <property type="match status" value="1"/>
</dbReference>
<evidence type="ECO:0000259" key="1">
    <source>
        <dbReference type="Pfam" id="PF13460"/>
    </source>
</evidence>
<dbReference type="OrthoDB" id="3763081at2"/>
<sequence length="211" mass="22092">MKLTVFGATGGTGSSVVRQALDLGHTVTAVVRDPARLALPSSPGLHVVTAGLDDPGDLAPALDGTDAVISAVGAGHRGPTSVCADTIQVIMAAMRKQEVRRLVAVSAAGAHTTGDGLLVRVLVKPILQRALRHPFADTLVMEDRIRRSDLDWTIVLPPRLTNGRRTGAVRSRIGAGVRGAFSISRADLADFLIRTVDDQALVRHAVSVAHA</sequence>
<reference evidence="2 3" key="1">
    <citation type="submission" date="2012-01" db="EMBL/GenBank/DDBJ databases">
        <title>Improved High-Quality Draft sequence of Saccharomonospora xinjiangensis XJ-54.</title>
        <authorList>
            <consortium name="US DOE Joint Genome Institute"/>
            <person name="Lucas S."/>
            <person name="Han J."/>
            <person name="Lapidus A."/>
            <person name="Cheng J.-F."/>
            <person name="Goodwin L."/>
            <person name="Pitluck S."/>
            <person name="Peters L."/>
            <person name="Mikhailova N."/>
            <person name="Teshima H."/>
            <person name="Detter J.C."/>
            <person name="Han C."/>
            <person name="Tapia R."/>
            <person name="Land M."/>
            <person name="Hauser L."/>
            <person name="Kyrpides N."/>
            <person name="Ivanova N."/>
            <person name="Pagani I."/>
            <person name="Brambilla E.-M."/>
            <person name="Klenk H.-P."/>
            <person name="Woyke T."/>
        </authorList>
    </citation>
    <scope>NUCLEOTIDE SEQUENCE [LARGE SCALE GENOMIC DNA]</scope>
    <source>
        <strain evidence="2 3">XJ-54</strain>
    </source>
</reference>
<dbReference type="PANTHER" id="PTHR43355">
    <property type="entry name" value="FLAVIN REDUCTASE (NADPH)"/>
    <property type="match status" value="1"/>
</dbReference>
<accession>I0UX07</accession>
<dbReference type="Gene3D" id="3.40.50.720">
    <property type="entry name" value="NAD(P)-binding Rossmann-like Domain"/>
    <property type="match status" value="1"/>
</dbReference>
<feature type="domain" description="NAD(P)-binding" evidence="1">
    <location>
        <begin position="7"/>
        <end position="198"/>
    </location>
</feature>
<dbReference type="eggNOG" id="COG0702">
    <property type="taxonomic scope" value="Bacteria"/>
</dbReference>
<organism evidence="2 3">
    <name type="scientific">Saccharomonospora xinjiangensis XJ-54</name>
    <dbReference type="NCBI Taxonomy" id="882086"/>
    <lineage>
        <taxon>Bacteria</taxon>
        <taxon>Bacillati</taxon>
        <taxon>Actinomycetota</taxon>
        <taxon>Actinomycetes</taxon>
        <taxon>Pseudonocardiales</taxon>
        <taxon>Pseudonocardiaceae</taxon>
        <taxon>Saccharomonospora</taxon>
    </lineage>
</organism>
<protein>
    <submittedName>
        <fullName evidence="2">Putative NADH-flavin reductase</fullName>
    </submittedName>
</protein>
<dbReference type="STRING" id="882086.SacxiDRAFT_0127"/>
<dbReference type="SUPFAM" id="SSF51735">
    <property type="entry name" value="NAD(P)-binding Rossmann-fold domains"/>
    <property type="match status" value="1"/>
</dbReference>
<name>I0UX07_9PSEU</name>
<evidence type="ECO:0000313" key="2">
    <source>
        <dbReference type="EMBL" id="EID52410.1"/>
    </source>
</evidence>
<dbReference type="RefSeq" id="WP_006236509.1">
    <property type="nucleotide sequence ID" value="NZ_JH636049.1"/>
</dbReference>
<dbReference type="InterPro" id="IPR051606">
    <property type="entry name" value="Polyketide_Oxido-like"/>
</dbReference>
<dbReference type="InterPro" id="IPR036291">
    <property type="entry name" value="NAD(P)-bd_dom_sf"/>
</dbReference>
<keyword evidence="3" id="KW-1185">Reference proteome</keyword>